<feature type="compositionally biased region" description="Low complexity" evidence="1">
    <location>
        <begin position="199"/>
        <end position="214"/>
    </location>
</feature>
<dbReference type="Proteomes" id="UP000291144">
    <property type="component" value="Unassembled WGS sequence"/>
</dbReference>
<proteinExistence type="predicted"/>
<dbReference type="EMBL" id="SJKB01000007">
    <property type="protein sequence ID" value="TCC59483.1"/>
    <property type="molecule type" value="Genomic_DNA"/>
</dbReference>
<keyword evidence="4" id="KW-1185">Reference proteome</keyword>
<reference evidence="3 4" key="1">
    <citation type="submission" date="2019-02" db="EMBL/GenBank/DDBJ databases">
        <title>Kribbella capetownensis sp. nov. and Kribbella speibonae sp. nov., isolated from soil.</title>
        <authorList>
            <person name="Curtis S.M."/>
            <person name="Norton I."/>
            <person name="Everest G.J."/>
            <person name="Meyers P.R."/>
        </authorList>
    </citation>
    <scope>NUCLEOTIDE SEQUENCE [LARGE SCALE GENOMIC DNA]</scope>
    <source>
        <strain evidence="3 4">NRRL B-24813</strain>
    </source>
</reference>
<keyword evidence="2" id="KW-1133">Transmembrane helix</keyword>
<comment type="caution">
    <text evidence="3">The sequence shown here is derived from an EMBL/GenBank/DDBJ whole genome shotgun (WGS) entry which is preliminary data.</text>
</comment>
<sequence length="214" mass="21602">MRPIAAVAARRPPWQNPQRLRQVAGVAGALLLLYLVLVLVALLGGPRLGSSFLPLPGGGPNPANPVAGLQPSQPTKNIPTIPGGSTPTPGSTPPASTPLPPATTPEETTGTGNSVVNSGVKTPCPTPAVKPPRQVADQYDPTTPVGTKRPPTHTTAPPPDPTTDPPSDDPTTSPPTTPANPPTTPDDPGTQDPDPDPPLTLGGLLGGLLRTLGL</sequence>
<gene>
    <name evidence="3" type="ORF">E0H73_22890</name>
</gene>
<accession>A0A4R0KG76</accession>
<dbReference type="RefSeq" id="WP_131359844.1">
    <property type="nucleotide sequence ID" value="NZ_SJKB01000007.1"/>
</dbReference>
<feature type="region of interest" description="Disordered" evidence="1">
    <location>
        <begin position="63"/>
        <end position="214"/>
    </location>
</feature>
<keyword evidence="2" id="KW-0472">Membrane</keyword>
<feature type="compositionally biased region" description="Low complexity" evidence="1">
    <location>
        <begin position="78"/>
        <end position="89"/>
    </location>
</feature>
<protein>
    <submittedName>
        <fullName evidence="3">Uncharacterized protein</fullName>
    </submittedName>
</protein>
<feature type="compositionally biased region" description="Pro residues" evidence="1">
    <location>
        <begin position="172"/>
        <end position="185"/>
    </location>
</feature>
<organism evidence="3 4">
    <name type="scientific">Kribbella pittospori</name>
    <dbReference type="NCBI Taxonomy" id="722689"/>
    <lineage>
        <taxon>Bacteria</taxon>
        <taxon>Bacillati</taxon>
        <taxon>Actinomycetota</taxon>
        <taxon>Actinomycetes</taxon>
        <taxon>Propionibacteriales</taxon>
        <taxon>Kribbellaceae</taxon>
        <taxon>Kribbella</taxon>
    </lineage>
</organism>
<dbReference type="PRINTS" id="PR01217">
    <property type="entry name" value="PRICHEXTENSN"/>
</dbReference>
<evidence type="ECO:0000256" key="2">
    <source>
        <dbReference type="SAM" id="Phobius"/>
    </source>
</evidence>
<evidence type="ECO:0000256" key="1">
    <source>
        <dbReference type="SAM" id="MobiDB-lite"/>
    </source>
</evidence>
<name>A0A4R0KG76_9ACTN</name>
<dbReference type="AlphaFoldDB" id="A0A4R0KG76"/>
<feature type="transmembrane region" description="Helical" evidence="2">
    <location>
        <begin position="23"/>
        <end position="43"/>
    </location>
</feature>
<evidence type="ECO:0000313" key="3">
    <source>
        <dbReference type="EMBL" id="TCC59483.1"/>
    </source>
</evidence>
<evidence type="ECO:0000313" key="4">
    <source>
        <dbReference type="Proteomes" id="UP000291144"/>
    </source>
</evidence>
<keyword evidence="2" id="KW-0812">Transmembrane</keyword>
<feature type="compositionally biased region" description="Pro residues" evidence="1">
    <location>
        <begin position="90"/>
        <end position="103"/>
    </location>
</feature>